<dbReference type="AlphaFoldDB" id="A0A8J7JS32"/>
<dbReference type="Gene3D" id="3.90.870.20">
    <property type="entry name" value="Carbamoyltransferase, C-terminal domain"/>
    <property type="match status" value="1"/>
</dbReference>
<keyword evidence="1" id="KW-0472">Membrane</keyword>
<keyword evidence="1" id="KW-1133">Transmembrane helix</keyword>
<dbReference type="InterPro" id="IPR031730">
    <property type="entry name" value="Carbam_trans_C"/>
</dbReference>
<dbReference type="InterPro" id="IPR038152">
    <property type="entry name" value="Carbam_trans_C_sf"/>
</dbReference>
<name>A0A8J7JS32_9CYAN</name>
<reference evidence="3" key="1">
    <citation type="submission" date="2020-10" db="EMBL/GenBank/DDBJ databases">
        <authorList>
            <person name="Castelo-Branco R."/>
            <person name="Eusebio N."/>
            <person name="Adriana R."/>
            <person name="Vieira A."/>
            <person name="Brugerolle De Fraissinette N."/>
            <person name="Rezende De Castro R."/>
            <person name="Schneider M.P."/>
            <person name="Vasconcelos V."/>
            <person name="Leao P.N."/>
        </authorList>
    </citation>
    <scope>NUCLEOTIDE SEQUENCE</scope>
    <source>
        <strain evidence="3">LEGE 06105</strain>
    </source>
</reference>
<dbReference type="PANTHER" id="PTHR34847:SF1">
    <property type="entry name" value="NODULATION PROTEIN U"/>
    <property type="match status" value="1"/>
</dbReference>
<dbReference type="Pfam" id="PF16861">
    <property type="entry name" value="Carbam_trans_C"/>
    <property type="match status" value="1"/>
</dbReference>
<evidence type="ECO:0000259" key="2">
    <source>
        <dbReference type="Pfam" id="PF16861"/>
    </source>
</evidence>
<evidence type="ECO:0000256" key="1">
    <source>
        <dbReference type="SAM" id="Phobius"/>
    </source>
</evidence>
<comment type="caution">
    <text evidence="3">The sequence shown here is derived from an EMBL/GenBank/DDBJ whole genome shotgun (WGS) entry which is preliminary data.</text>
</comment>
<evidence type="ECO:0000313" key="4">
    <source>
        <dbReference type="Proteomes" id="UP000620559"/>
    </source>
</evidence>
<evidence type="ECO:0000313" key="3">
    <source>
        <dbReference type="EMBL" id="MBE9212024.1"/>
    </source>
</evidence>
<accession>A0A8J7JS32</accession>
<dbReference type="RefSeq" id="WP_193917548.1">
    <property type="nucleotide sequence ID" value="NZ_JADEWL010000009.1"/>
</dbReference>
<dbReference type="PANTHER" id="PTHR34847">
    <property type="entry name" value="NODULATION PROTEIN U"/>
    <property type="match status" value="1"/>
</dbReference>
<feature type="domain" description="Carbamoyltransferase C-terminal" evidence="2">
    <location>
        <begin position="28"/>
        <end position="98"/>
    </location>
</feature>
<gene>
    <name evidence="3" type="ORF">IQ247_04730</name>
</gene>
<protein>
    <recommendedName>
        <fullName evidence="2">Carbamoyltransferase C-terminal domain-containing protein</fullName>
    </recommendedName>
</protein>
<dbReference type="EMBL" id="JADEWL010000009">
    <property type="protein sequence ID" value="MBE9212024.1"/>
    <property type="molecule type" value="Genomic_DNA"/>
</dbReference>
<organism evidence="3 4">
    <name type="scientific">Plectonema cf. radiosum LEGE 06105</name>
    <dbReference type="NCBI Taxonomy" id="945769"/>
    <lineage>
        <taxon>Bacteria</taxon>
        <taxon>Bacillati</taxon>
        <taxon>Cyanobacteriota</taxon>
        <taxon>Cyanophyceae</taxon>
        <taxon>Oscillatoriophycideae</taxon>
        <taxon>Oscillatoriales</taxon>
        <taxon>Microcoleaceae</taxon>
        <taxon>Plectonema</taxon>
    </lineage>
</organism>
<proteinExistence type="predicted"/>
<dbReference type="InterPro" id="IPR051338">
    <property type="entry name" value="NodU/CmcH_Carbamoyltrnsfr"/>
</dbReference>
<dbReference type="Proteomes" id="UP000620559">
    <property type="component" value="Unassembled WGS sequence"/>
</dbReference>
<feature type="transmembrane region" description="Helical" evidence="1">
    <location>
        <begin position="12"/>
        <end position="32"/>
    </location>
</feature>
<sequence>MKLLIPCLYEDAYKGAAAFFINLSSSGFVFTIRPEKRSRIPAVTHVDGTGRLQTLSRETNPLYWDLINTFGQRTGIPMLLNTSFNENELILCTPSEAILRRVANANAYF</sequence>
<keyword evidence="1" id="KW-0812">Transmembrane</keyword>
<keyword evidence="4" id="KW-1185">Reference proteome</keyword>